<dbReference type="PANTHER" id="PTHR30580:SF0">
    <property type="entry name" value="PRIMOSOMAL PROTEIN N"/>
    <property type="match status" value="1"/>
</dbReference>
<evidence type="ECO:0000256" key="1">
    <source>
        <dbReference type="ARBA" id="ARBA00022741"/>
    </source>
</evidence>
<protein>
    <submittedName>
        <fullName evidence="5">Primosomal protein n</fullName>
    </submittedName>
</protein>
<organism evidence="5 6">
    <name type="scientific">Candidatus Uhrbacteria bacterium GW2011_GWF2_46_218</name>
    <dbReference type="NCBI Taxonomy" id="1619001"/>
    <lineage>
        <taxon>Bacteria</taxon>
        <taxon>Candidatus Uhriibacteriota</taxon>
    </lineage>
</organism>
<evidence type="ECO:0000313" key="5">
    <source>
        <dbReference type="EMBL" id="KKU34051.1"/>
    </source>
</evidence>
<evidence type="ECO:0000256" key="2">
    <source>
        <dbReference type="ARBA" id="ARBA00022840"/>
    </source>
</evidence>
<dbReference type="GO" id="GO:0043138">
    <property type="term" value="F:3'-5' DNA helicase activity"/>
    <property type="evidence" value="ECO:0007669"/>
    <property type="project" value="TreeGrafter"/>
</dbReference>
<dbReference type="InterPro" id="IPR041222">
    <property type="entry name" value="PriA_3primeBD"/>
</dbReference>
<dbReference type="InterPro" id="IPR027417">
    <property type="entry name" value="P-loop_NTPase"/>
</dbReference>
<gene>
    <name evidence="5" type="ORF">UX45_C0004G0002</name>
</gene>
<dbReference type="Pfam" id="PF17764">
    <property type="entry name" value="PriA_3primeBD"/>
    <property type="match status" value="1"/>
</dbReference>
<evidence type="ECO:0000259" key="4">
    <source>
        <dbReference type="Pfam" id="PF17764"/>
    </source>
</evidence>
<proteinExistence type="predicted"/>
<dbReference type="GO" id="GO:0003677">
    <property type="term" value="F:DNA binding"/>
    <property type="evidence" value="ECO:0007669"/>
    <property type="project" value="UniProtKB-KW"/>
</dbReference>
<reference evidence="5 6" key="1">
    <citation type="journal article" date="2015" name="Nature">
        <title>rRNA introns, odd ribosomes, and small enigmatic genomes across a large radiation of phyla.</title>
        <authorList>
            <person name="Brown C.T."/>
            <person name="Hug L.A."/>
            <person name="Thomas B.C."/>
            <person name="Sharon I."/>
            <person name="Castelle C.J."/>
            <person name="Singh A."/>
            <person name="Wilkins M.J."/>
            <person name="Williams K.H."/>
            <person name="Banfield J.F."/>
        </authorList>
    </citation>
    <scope>NUCLEOTIDE SEQUENCE [LARGE SCALE GENOMIC DNA]</scope>
</reference>
<accession>A0A0G1PMR7</accession>
<evidence type="ECO:0000256" key="3">
    <source>
        <dbReference type="ARBA" id="ARBA00023125"/>
    </source>
</evidence>
<keyword evidence="3" id="KW-0238">DNA-binding</keyword>
<dbReference type="GO" id="GO:0006270">
    <property type="term" value="P:DNA replication initiation"/>
    <property type="evidence" value="ECO:0007669"/>
    <property type="project" value="TreeGrafter"/>
</dbReference>
<keyword evidence="1" id="KW-0547">Nucleotide-binding</keyword>
<keyword evidence="2" id="KW-0067">ATP-binding</keyword>
<dbReference type="Gene3D" id="3.40.1440.60">
    <property type="entry name" value="PriA, 3(prime) DNA-binding domain"/>
    <property type="match status" value="1"/>
</dbReference>
<dbReference type="AlphaFoldDB" id="A0A0G1PMR7"/>
<dbReference type="GO" id="GO:0005524">
    <property type="term" value="F:ATP binding"/>
    <property type="evidence" value="ECO:0007669"/>
    <property type="project" value="UniProtKB-KW"/>
</dbReference>
<dbReference type="Gene3D" id="3.40.50.300">
    <property type="entry name" value="P-loop containing nucleotide triphosphate hydrolases"/>
    <property type="match status" value="1"/>
</dbReference>
<dbReference type="GO" id="GO:0006302">
    <property type="term" value="P:double-strand break repair"/>
    <property type="evidence" value="ECO:0007669"/>
    <property type="project" value="TreeGrafter"/>
</dbReference>
<dbReference type="Proteomes" id="UP000034705">
    <property type="component" value="Unassembled WGS sequence"/>
</dbReference>
<comment type="caution">
    <text evidence="5">The sequence shown here is derived from an EMBL/GenBank/DDBJ whole genome shotgun (WGS) entry which is preliminary data.</text>
</comment>
<feature type="domain" description="Primosomal protein N' 3' DNA-binding" evidence="4">
    <location>
        <begin position="19"/>
        <end position="105"/>
    </location>
</feature>
<sequence>MRMPSLVARIYPIQRMPRTFGIFDYDVPEGMSVTRGDVVMIPFRKTMICGVIAEIIQATKSSYARKPIRTKIENLHLSQNEIAFFEFLAHDLAQSVPSVLDAALPTPPKRISSRGLTLPSEPLLIPKSEAPIVMEIAKRLATTSQAFVMSPDLRRSASIIAAYAGSQTKRVITVIAPTIKDATLLASHLHHLSPLLLTGEETNASRYRLWSAWRAQTSGMLIGTRLALLHTHPDLSTIFLVRSGHEQHKQSHRNPRYDARQITLQFAKQSHISLYFLDTIPLVDDLEIFSRADVIDLFEKPETRIISLTRSPHQPHPLLAYQTSELMEEMLRQGKQILCVYNKKGMSRQLLCQDCGYDFLCDKCLRPCVPYEQTLHCPVCLSTRPIPMSCPSCKGVRLQPKGFGNRALVQVLKSLFPAATVTRVDSDEPSPAMNASLLLVTDYYLEHFFDAFHPPALGCVIKLDTDLLLTSPSFRATEQAMRSLEDWRGIARACKATFIAQTRHSELMEEWLSHPYRVHQKERSFRLMFGHPPFERWMKVEYKTAKDQNREQALLELQKSLRCLDPAPHIIKRKKGVQFYLEVCCPLSSVPSVLSIFSKLPDAYIIDTNPLF</sequence>
<dbReference type="InterPro" id="IPR042115">
    <property type="entry name" value="PriA_3primeBD_sf"/>
</dbReference>
<dbReference type="PANTHER" id="PTHR30580">
    <property type="entry name" value="PRIMOSOMAL PROTEIN N"/>
    <property type="match status" value="1"/>
</dbReference>
<dbReference type="GO" id="GO:0006310">
    <property type="term" value="P:DNA recombination"/>
    <property type="evidence" value="ECO:0007669"/>
    <property type="project" value="TreeGrafter"/>
</dbReference>
<name>A0A0G1PMR7_9BACT</name>
<evidence type="ECO:0000313" key="6">
    <source>
        <dbReference type="Proteomes" id="UP000034705"/>
    </source>
</evidence>
<dbReference type="EMBL" id="LCMG01000004">
    <property type="protein sequence ID" value="KKU34051.1"/>
    <property type="molecule type" value="Genomic_DNA"/>
</dbReference>